<protein>
    <submittedName>
        <fullName evidence="1">Uncharacterized protein</fullName>
    </submittedName>
</protein>
<proteinExistence type="predicted"/>
<name>A0A8D5FKP8_9BACT</name>
<reference evidence="1" key="1">
    <citation type="submission" date="2020-09" db="EMBL/GenBank/DDBJ databases">
        <title>Desulfogranum mesoprofundum gen. nov., sp. nov., a novel mesophilic, sulfate-reducing chemolithoautotroph isolated from a deep-sea hydrothermal vent chimney in the Suiyo Seamount.</title>
        <authorList>
            <person name="Hashimoto Y."/>
            <person name="Nakagawa S."/>
        </authorList>
    </citation>
    <scope>NUCLEOTIDE SEQUENCE</scope>
    <source>
        <strain evidence="1">KT2</strain>
    </source>
</reference>
<dbReference type="Proteomes" id="UP000826725">
    <property type="component" value="Chromosome"/>
</dbReference>
<dbReference type="RefSeq" id="WP_228856144.1">
    <property type="nucleotide sequence ID" value="NZ_AP024086.1"/>
</dbReference>
<dbReference type="KEGG" id="dbk:DGMP_06620"/>
<dbReference type="AlphaFoldDB" id="A0A8D5FKP8"/>
<keyword evidence="2" id="KW-1185">Reference proteome</keyword>
<evidence type="ECO:0000313" key="1">
    <source>
        <dbReference type="EMBL" id="BCL59969.1"/>
    </source>
</evidence>
<organism evidence="1 2">
    <name type="scientific">Desulfomarina profundi</name>
    <dbReference type="NCBI Taxonomy" id="2772557"/>
    <lineage>
        <taxon>Bacteria</taxon>
        <taxon>Pseudomonadati</taxon>
        <taxon>Thermodesulfobacteriota</taxon>
        <taxon>Desulfobulbia</taxon>
        <taxon>Desulfobulbales</taxon>
        <taxon>Desulfobulbaceae</taxon>
        <taxon>Desulfomarina</taxon>
    </lineage>
</organism>
<dbReference type="EMBL" id="AP024086">
    <property type="protein sequence ID" value="BCL59969.1"/>
    <property type="molecule type" value="Genomic_DNA"/>
</dbReference>
<accession>A0A8D5FKP8</accession>
<gene>
    <name evidence="1" type="ORF">DGMP_06620</name>
</gene>
<sequence>MRKSKIISFNEKEVTVKELTVAEVVSVIEDMGNYEPHVLDILMDFDIPVSVVLLSTGLEEKDLMEGVSPSGLIPLYEAVVEVNPTLAAMAARLRKVVEKTALSVPPAG</sequence>
<evidence type="ECO:0000313" key="2">
    <source>
        <dbReference type="Proteomes" id="UP000826725"/>
    </source>
</evidence>